<evidence type="ECO:0000313" key="2">
    <source>
        <dbReference type="EMBL" id="TCI08607.1"/>
    </source>
</evidence>
<gene>
    <name evidence="2" type="ORF">EZM97_28765</name>
</gene>
<comment type="caution">
    <text evidence="2">The sequence shown here is derived from an EMBL/GenBank/DDBJ whole genome shotgun (WGS) entry which is preliminary data.</text>
</comment>
<evidence type="ECO:0000259" key="1">
    <source>
        <dbReference type="Pfam" id="PF20178"/>
    </source>
</evidence>
<sequence length="1580" mass="175725">MTLLTRVASSPPIVGNGPHLSPGNGCRRIARAQNTVYPGYLPNPAYPGDLPQVTFELPMLERLAVGALGELASHLEPRQNGALAAPITAPLPPYSRDRTETNRDYERKWAHLSPLMPNIRESAKRTMAEIIQRRYGLKVDPSQLYFNVFKSAQTSDRSYTGWQHLRERPTRSVNLATLLITNFSAKEYLDPDAMNTLAGIYTSNTADRYDETNEARILPSRLINDVWNEDFLQRFNGIMAEFWREHGTDYYQFLVLRTIHDLGVQRQPLPDGSSLLSDLAENMVLAALGYPEAKYTLGDTKVSVSTFDIYGYTSSNMYVLHARDRWVLVAPSTEERLMEFSSLDELKRWIIAKAKRGDEGSIAQGFSLYRRQDGHFYSGVDSMLQYFKAHEPEASLGYIHANPQAIPLDSWSSHRIAQTQARMRDDTQTLITSKGEISEQLALSYFSAIDTVLPLLQPLTTIAEAGVHIDQAINSDTSEQRLQASWHLVGDVTNLLIMAVQPVLEGSLAIDVDDMQSVHFDARRNQWSVRSQGSDLDKVTLEDVVSGSTFAKLLSTSYESRAAAGRAVWEAHGMIAAEGLNPGQNHFVWSEEFDAYAVSMDDGEWLALIAGSGQQWTVRPSPMTPRHGLRVFDDTLPQTVLFRRRGQLQTVNDIANVVVTTVDGNVYLSDAPGGAPIGAPLQRDGNRYIAVRLAPELPVDWGHRPGSAEAAWMANARPQMLDVTHMVPDASRRTFTGPYGQRYLPYGDGFLPIETGPDGGLRIADGGPPISFTPEGSWKRRVPDTDFKAQLPSLDDVRYLALAFDASGQRMTTANGLDMTPSNGLDMTPANGLETQVKGMATTRPSDAFSFLVTMVNTGFRGTVADLAAWLNAPRTLPVRLNRVKGSIRAVSHMLDPNDSMANFKQANEQSMLQVATQFPGEDVLSALVEHPDDKKHSIVVVVPPHVGRDPRLKPFNHVVTIDPRASSMQVLTEAAEQHNFIVRHVVMPRPLTQTEHALLYSHAPDAAVMAPGPRIHESYPITAPETRRLFVRSDDDCGVRVRRSPGCGAWQTVINADLKDPLAVRAQALNHQVLMTQEGEQGLIAHDHRLYRADVDMEKLALLSPQEYGAIAFPLRAENRVIGRMNLDGTFGIHPTTPLDPALVALQAHTFVVDLGSIVQGVRDRRLLRAIFVASENVIAITVEPMPGVFYRATIDTLKMMEQGGVEQIKDLALSFDKLDNLKPVDQAYIEHHIGAWKLLQDGAKLPMPRILTHLPKMQQIRELMTAHGYAKYQIDKLFLQHQAYFTDEAARTQLLYRLENEGHDAGKVSLLPQPATSIARPTKADIDTAGGANAYYATEAATILKEHFQATGLRMANQRAADDTLRLRATAPMVEFVQNAFLDQTHYPHYYDAILRTGAGNCDEMALLTAHLINEAGGYAETYAMVPIHRFTVVGKPGRRWPTKDFTEPGWNGIRIVDGWIGWEGPASEYPAAFANRMRFWEGEGMQIFVNREDLGLSGWISPTDPKWLELSTRMYFPVLPFRDPARYPEHPPAPHQHSHAVPALKAPIPHLIEDPDAMHGLHVRDPDDAAFDILARR</sequence>
<protein>
    <recommendedName>
        <fullName evidence="1">Dermonecrotic toxin N-terminal domain-containing protein</fullName>
    </recommendedName>
</protein>
<dbReference type="InterPro" id="IPR046673">
    <property type="entry name" value="ToxA_N"/>
</dbReference>
<dbReference type="RefSeq" id="WP_131152941.1">
    <property type="nucleotide sequence ID" value="NZ_SJTG01000004.1"/>
</dbReference>
<accession>A0A4R0YU15</accession>
<organism evidence="2 3">
    <name type="scientific">Dyella soli</name>
    <dbReference type="NCBI Taxonomy" id="522319"/>
    <lineage>
        <taxon>Bacteria</taxon>
        <taxon>Pseudomonadati</taxon>
        <taxon>Pseudomonadota</taxon>
        <taxon>Gammaproteobacteria</taxon>
        <taxon>Lysobacterales</taxon>
        <taxon>Rhodanobacteraceae</taxon>
        <taxon>Dyella</taxon>
    </lineage>
</organism>
<keyword evidence="3" id="KW-1185">Reference proteome</keyword>
<proteinExistence type="predicted"/>
<feature type="domain" description="Dermonecrotic toxin N-terminal" evidence="1">
    <location>
        <begin position="116"/>
        <end position="356"/>
    </location>
</feature>
<dbReference type="Proteomes" id="UP000291822">
    <property type="component" value="Unassembled WGS sequence"/>
</dbReference>
<dbReference type="Pfam" id="PF20178">
    <property type="entry name" value="ToxA_N"/>
    <property type="match status" value="1"/>
</dbReference>
<evidence type="ECO:0000313" key="3">
    <source>
        <dbReference type="Proteomes" id="UP000291822"/>
    </source>
</evidence>
<dbReference type="EMBL" id="SJTG01000004">
    <property type="protein sequence ID" value="TCI08607.1"/>
    <property type="molecule type" value="Genomic_DNA"/>
</dbReference>
<reference evidence="2 3" key="1">
    <citation type="submission" date="2019-02" db="EMBL/GenBank/DDBJ databases">
        <title>Dyella amyloliquefaciens sp. nov., isolated from forest soil.</title>
        <authorList>
            <person name="Gao Z.-H."/>
            <person name="Qiu L.-H."/>
        </authorList>
    </citation>
    <scope>NUCLEOTIDE SEQUENCE [LARGE SCALE GENOMIC DNA]</scope>
    <source>
        <strain evidence="2 3">KACC 12747</strain>
    </source>
</reference>
<name>A0A4R0YU15_9GAMM</name>